<dbReference type="SUPFAM" id="SSF54593">
    <property type="entry name" value="Glyoxalase/Bleomycin resistance protein/Dihydroxybiphenyl dioxygenase"/>
    <property type="match status" value="1"/>
</dbReference>
<keyword evidence="6" id="KW-0828">Tyrosine catabolism</keyword>
<dbReference type="InterPro" id="IPR041735">
    <property type="entry name" value="4OHPhenylPyrv_dOase_C"/>
</dbReference>
<organism evidence="12 13">
    <name type="scientific">Clydaea vesicula</name>
    <dbReference type="NCBI Taxonomy" id="447962"/>
    <lineage>
        <taxon>Eukaryota</taxon>
        <taxon>Fungi</taxon>
        <taxon>Fungi incertae sedis</taxon>
        <taxon>Chytridiomycota</taxon>
        <taxon>Chytridiomycota incertae sedis</taxon>
        <taxon>Chytridiomycetes</taxon>
        <taxon>Lobulomycetales</taxon>
        <taxon>Lobulomycetaceae</taxon>
        <taxon>Clydaea</taxon>
    </lineage>
</organism>
<dbReference type="FunFam" id="3.10.180.10:FF:000001">
    <property type="entry name" value="4-hydroxyphenylpyruvate dioxygenase"/>
    <property type="match status" value="1"/>
</dbReference>
<gene>
    <name evidence="12" type="ORF">HK099_004910</name>
</gene>
<feature type="domain" description="VOC" evidence="11">
    <location>
        <begin position="23"/>
        <end position="154"/>
    </location>
</feature>
<evidence type="ECO:0000256" key="10">
    <source>
        <dbReference type="PIRSR" id="PIRSR009283-1"/>
    </source>
</evidence>
<dbReference type="EMBL" id="JADGJW010000362">
    <property type="protein sequence ID" value="KAJ3218834.1"/>
    <property type="molecule type" value="Genomic_DNA"/>
</dbReference>
<dbReference type="InterPro" id="IPR041736">
    <property type="entry name" value="4OHPhenylPyrv_dOase_N"/>
</dbReference>
<evidence type="ECO:0000256" key="3">
    <source>
        <dbReference type="ARBA" id="ARBA00013222"/>
    </source>
</evidence>
<evidence type="ECO:0000256" key="2">
    <source>
        <dbReference type="ARBA" id="ARBA00005877"/>
    </source>
</evidence>
<comment type="similarity">
    <text evidence="2 9">Belongs to the 4HPPD family.</text>
</comment>
<dbReference type="CDD" id="cd07250">
    <property type="entry name" value="HPPD_C_like"/>
    <property type="match status" value="1"/>
</dbReference>
<evidence type="ECO:0000256" key="9">
    <source>
        <dbReference type="PIRNR" id="PIRNR009283"/>
    </source>
</evidence>
<evidence type="ECO:0000259" key="11">
    <source>
        <dbReference type="PROSITE" id="PS51819"/>
    </source>
</evidence>
<dbReference type="Gene3D" id="3.10.180.10">
    <property type="entry name" value="2,3-Dihydroxybiphenyl 1,2-Dioxygenase, domain 1"/>
    <property type="match status" value="2"/>
</dbReference>
<dbReference type="PIRSF" id="PIRSF009283">
    <property type="entry name" value="HPP_dOase"/>
    <property type="match status" value="1"/>
</dbReference>
<feature type="binding site" evidence="10">
    <location>
        <position position="271"/>
    </location>
    <ligand>
        <name>Fe cation</name>
        <dbReference type="ChEBI" id="CHEBI:24875"/>
    </ligand>
</feature>
<evidence type="ECO:0000313" key="13">
    <source>
        <dbReference type="Proteomes" id="UP001211065"/>
    </source>
</evidence>
<dbReference type="Pfam" id="PF00903">
    <property type="entry name" value="Glyoxalase"/>
    <property type="match status" value="1"/>
</dbReference>
<accession>A0AAD5XZA9</accession>
<dbReference type="PROSITE" id="PS51819">
    <property type="entry name" value="VOC"/>
    <property type="match status" value="2"/>
</dbReference>
<evidence type="ECO:0000256" key="1">
    <source>
        <dbReference type="ARBA" id="ARBA00005162"/>
    </source>
</evidence>
<dbReference type="GO" id="GO:0046872">
    <property type="term" value="F:metal ion binding"/>
    <property type="evidence" value="ECO:0007669"/>
    <property type="project" value="UniProtKB-KW"/>
</dbReference>
<proteinExistence type="inferred from homology"/>
<evidence type="ECO:0000256" key="6">
    <source>
        <dbReference type="ARBA" id="ARBA00022878"/>
    </source>
</evidence>
<keyword evidence="8" id="KW-0585">Phenylalanine catabolism</keyword>
<evidence type="ECO:0000256" key="5">
    <source>
        <dbReference type="ARBA" id="ARBA00022737"/>
    </source>
</evidence>
<dbReference type="PANTHER" id="PTHR11959">
    <property type="entry name" value="4-HYDROXYPHENYLPYRUVATE DIOXYGENASE"/>
    <property type="match status" value="1"/>
</dbReference>
<dbReference type="AlphaFoldDB" id="A0AAD5XZA9"/>
<dbReference type="GO" id="GO:0003868">
    <property type="term" value="F:4-hydroxyphenylpyruvate dioxygenase activity"/>
    <property type="evidence" value="ECO:0007669"/>
    <property type="project" value="InterPro"/>
</dbReference>
<dbReference type="Proteomes" id="UP001211065">
    <property type="component" value="Unassembled WGS sequence"/>
</dbReference>
<keyword evidence="13" id="KW-1185">Reference proteome</keyword>
<evidence type="ECO:0000313" key="12">
    <source>
        <dbReference type="EMBL" id="KAJ3218834.1"/>
    </source>
</evidence>
<feature type="binding site" evidence="10">
    <location>
        <position position="354"/>
    </location>
    <ligand>
        <name>Fe cation</name>
        <dbReference type="ChEBI" id="CHEBI:24875"/>
    </ligand>
</feature>
<evidence type="ECO:0000256" key="4">
    <source>
        <dbReference type="ARBA" id="ARBA00022723"/>
    </source>
</evidence>
<comment type="cofactor">
    <cofactor evidence="10">
        <name>Fe cation</name>
        <dbReference type="ChEBI" id="CHEBI:24875"/>
    </cofactor>
    <text evidence="10">Binds 1 Fe cation per subunit.</text>
</comment>
<feature type="domain" description="VOC" evidence="11">
    <location>
        <begin position="185"/>
        <end position="343"/>
    </location>
</feature>
<dbReference type="PANTHER" id="PTHR11959:SF1">
    <property type="entry name" value="4-HYDROXYPHENYLPYRUVATE DIOXYGENASE"/>
    <property type="match status" value="1"/>
</dbReference>
<dbReference type="InterPro" id="IPR004360">
    <property type="entry name" value="Glyas_Fos-R_dOase_dom"/>
</dbReference>
<comment type="pathway">
    <text evidence="1">Amino-acid degradation; L-phenylalanine degradation; acetoacetate and fumarate from L-phenylalanine: step 3/6.</text>
</comment>
<dbReference type="InterPro" id="IPR005956">
    <property type="entry name" value="4OHPhenylPyrv_dOase"/>
</dbReference>
<comment type="caution">
    <text evidence="12">The sequence shown here is derived from an EMBL/GenBank/DDBJ whole genome shotgun (WGS) entry which is preliminary data.</text>
</comment>
<dbReference type="CDD" id="cd08342">
    <property type="entry name" value="HPPD_N_like"/>
    <property type="match status" value="1"/>
</dbReference>
<feature type="binding site" evidence="10">
    <location>
        <position position="188"/>
    </location>
    <ligand>
        <name>Fe cation</name>
        <dbReference type="ChEBI" id="CHEBI:24875"/>
    </ligand>
</feature>
<dbReference type="NCBIfam" id="TIGR01263">
    <property type="entry name" value="4HPPD"/>
    <property type="match status" value="1"/>
</dbReference>
<reference evidence="12" key="1">
    <citation type="submission" date="2020-05" db="EMBL/GenBank/DDBJ databases">
        <title>Phylogenomic resolution of chytrid fungi.</title>
        <authorList>
            <person name="Stajich J.E."/>
            <person name="Amses K."/>
            <person name="Simmons R."/>
            <person name="Seto K."/>
            <person name="Myers J."/>
            <person name="Bonds A."/>
            <person name="Quandt C.A."/>
            <person name="Barry K."/>
            <person name="Liu P."/>
            <person name="Grigoriev I."/>
            <person name="Longcore J.E."/>
            <person name="James T.Y."/>
        </authorList>
    </citation>
    <scope>NUCLEOTIDE SEQUENCE</scope>
    <source>
        <strain evidence="12">JEL0476</strain>
    </source>
</reference>
<keyword evidence="4 10" id="KW-0479">Metal-binding</keyword>
<protein>
    <recommendedName>
        <fullName evidence="3 9">4-hydroxyphenylpyruvate dioxygenase</fullName>
    </recommendedName>
</protein>
<dbReference type="InterPro" id="IPR037523">
    <property type="entry name" value="VOC_core"/>
</dbReference>
<name>A0AAD5XZA9_9FUNG</name>
<dbReference type="InterPro" id="IPR029068">
    <property type="entry name" value="Glyas_Bleomycin-R_OHBP_Dase"/>
</dbReference>
<sequence>MAESNRALNFPKGPAPTAGRYHGFDHLTFWVGNAKQAATYYITRFGFSPCGYKGLETGSRDVVSHCVSQNGIKFVFQSPLNPGNKYFGDHLVTHGDAVKDVAFTVDNCVAIYEKAVARGAKSIREPWVEEDKHGKVIMATVATYGDVEHTFVERKNYTGNFLPSYTSTLVADPLEAFLPQTNLLYVDHIVGNQPDLEMVKACEFYEKCLDFHRFWSVDDKQIHTEFSALRSIVMADYDEVVKMPINEPAAGKKKSQIQEYVDYHGGAGVQHIALRSENIIDSVSSLRKRGVQFLSVPPSYYENLKLRLDSSNIKVAEDLKKLEELHILVDYDESGYLLQIFTKPLEDRPTLFIEIIQRRGNSGFGAGNFKALFESIEQEQEKRGNL</sequence>
<dbReference type="GO" id="GO:0006572">
    <property type="term" value="P:L-tyrosine catabolic process"/>
    <property type="evidence" value="ECO:0007669"/>
    <property type="project" value="UniProtKB-KW"/>
</dbReference>
<evidence type="ECO:0000256" key="8">
    <source>
        <dbReference type="ARBA" id="ARBA00023232"/>
    </source>
</evidence>
<keyword evidence="5" id="KW-0677">Repeat</keyword>
<evidence type="ECO:0000256" key="7">
    <source>
        <dbReference type="ARBA" id="ARBA00023004"/>
    </source>
</evidence>
<dbReference type="GO" id="GO:0006559">
    <property type="term" value="P:L-phenylalanine catabolic process"/>
    <property type="evidence" value="ECO:0007669"/>
    <property type="project" value="UniProtKB-KW"/>
</dbReference>
<keyword evidence="7 10" id="KW-0408">Iron</keyword>